<dbReference type="InterPro" id="IPR000522">
    <property type="entry name" value="ABC_transptr_permease_BtuC"/>
</dbReference>
<dbReference type="GO" id="GO:0033214">
    <property type="term" value="P:siderophore-iron import into cell"/>
    <property type="evidence" value="ECO:0007669"/>
    <property type="project" value="TreeGrafter"/>
</dbReference>
<dbReference type="RefSeq" id="WP_110290125.1">
    <property type="nucleotide sequence ID" value="NZ_QICS01000001.1"/>
</dbReference>
<feature type="transmembrane region" description="Helical" evidence="8">
    <location>
        <begin position="317"/>
        <end position="334"/>
    </location>
</feature>
<accession>A0A318ERZ0</accession>
<feature type="transmembrane region" description="Helical" evidence="8">
    <location>
        <begin position="100"/>
        <end position="118"/>
    </location>
</feature>
<dbReference type="InterPro" id="IPR037294">
    <property type="entry name" value="ABC_BtuC-like"/>
</dbReference>
<sequence>MKAAYQTKKTRVQICILVITGSFLVLVAAILISIMTGAANLSINTVLNAFFSFQVTNPEHLLVREMRIPRALSGALIGAALAVAGAMMQGMTKNPLADSGLMGLSAGAGLFLAISLVYLNGMGYYSIIIMTFLGAAFGALSVHIISNLVPGGNHPMKLVLAGATVSTLFSAISQAIAIAANASQSIMFWTMGNVSGTSWMQLKIGGPVILASALIGMALSRRISILNMGEEMAKGLGVNTRQTRILGTLIVVLLSGTSFALCGSITFVGMMIPHFARFLVGSDYRLIIPISAVQGAALVVLADIFSKTIQPPTEIPLGAVISVIGVPIFLYYARKERGKA</sequence>
<evidence type="ECO:0000256" key="5">
    <source>
        <dbReference type="ARBA" id="ARBA00022692"/>
    </source>
</evidence>
<feature type="transmembrane region" description="Helical" evidence="8">
    <location>
        <begin position="124"/>
        <end position="146"/>
    </location>
</feature>
<keyword evidence="7 8" id="KW-0472">Membrane</keyword>
<comment type="subcellular location">
    <subcellularLocation>
        <location evidence="1">Cell membrane</location>
        <topology evidence="1">Multi-pass membrane protein</topology>
    </subcellularLocation>
</comment>
<dbReference type="Proteomes" id="UP000247523">
    <property type="component" value="Unassembled WGS sequence"/>
</dbReference>
<feature type="transmembrane region" description="Helical" evidence="8">
    <location>
        <begin position="12"/>
        <end position="35"/>
    </location>
</feature>
<feature type="transmembrane region" description="Helical" evidence="8">
    <location>
        <begin position="68"/>
        <end position="88"/>
    </location>
</feature>
<comment type="similarity">
    <text evidence="2">Belongs to the binding-protein-dependent transport system permease family. FecCD subfamily.</text>
</comment>
<keyword evidence="3" id="KW-0813">Transport</keyword>
<keyword evidence="6 8" id="KW-1133">Transmembrane helix</keyword>
<dbReference type="CDD" id="cd06550">
    <property type="entry name" value="TM_ABC_iron-siderophores_like"/>
    <property type="match status" value="1"/>
</dbReference>
<evidence type="ECO:0000256" key="1">
    <source>
        <dbReference type="ARBA" id="ARBA00004651"/>
    </source>
</evidence>
<dbReference type="PANTHER" id="PTHR30472:SF65">
    <property type="entry name" value="SIDEROPHORE TRANSPORT SYSTEM PERMEASE PROTEIN YFIZ-RELATED"/>
    <property type="match status" value="1"/>
</dbReference>
<dbReference type="Gene3D" id="1.10.3470.10">
    <property type="entry name" value="ABC transporter involved in vitamin B12 uptake, BtuC"/>
    <property type="match status" value="1"/>
</dbReference>
<keyword evidence="5 8" id="KW-0812">Transmembrane</keyword>
<evidence type="ECO:0000256" key="3">
    <source>
        <dbReference type="ARBA" id="ARBA00022448"/>
    </source>
</evidence>
<evidence type="ECO:0000256" key="8">
    <source>
        <dbReference type="SAM" id="Phobius"/>
    </source>
</evidence>
<evidence type="ECO:0000256" key="7">
    <source>
        <dbReference type="ARBA" id="ARBA00023136"/>
    </source>
</evidence>
<dbReference type="GO" id="GO:0022857">
    <property type="term" value="F:transmembrane transporter activity"/>
    <property type="evidence" value="ECO:0007669"/>
    <property type="project" value="InterPro"/>
</dbReference>
<dbReference type="PANTHER" id="PTHR30472">
    <property type="entry name" value="FERRIC ENTEROBACTIN TRANSPORT SYSTEM PERMEASE PROTEIN"/>
    <property type="match status" value="1"/>
</dbReference>
<evidence type="ECO:0000256" key="2">
    <source>
        <dbReference type="ARBA" id="ARBA00007935"/>
    </source>
</evidence>
<keyword evidence="4" id="KW-1003">Cell membrane</keyword>
<evidence type="ECO:0000256" key="6">
    <source>
        <dbReference type="ARBA" id="ARBA00022989"/>
    </source>
</evidence>
<dbReference type="EMBL" id="QICS01000001">
    <property type="protein sequence ID" value="PXV95729.1"/>
    <property type="molecule type" value="Genomic_DNA"/>
</dbReference>
<dbReference type="SUPFAM" id="SSF81345">
    <property type="entry name" value="ABC transporter involved in vitamin B12 uptake, BtuC"/>
    <property type="match status" value="1"/>
</dbReference>
<evidence type="ECO:0000313" key="9">
    <source>
        <dbReference type="EMBL" id="PXV95729.1"/>
    </source>
</evidence>
<gene>
    <name evidence="9" type="ORF">C8E03_101359</name>
</gene>
<name>A0A318ERZ0_9FIRM</name>
<reference evidence="9 10" key="1">
    <citation type="submission" date="2018-05" db="EMBL/GenBank/DDBJ databases">
        <title>Genomic Encyclopedia of Type Strains, Phase IV (KMG-IV): sequencing the most valuable type-strain genomes for metagenomic binning, comparative biology and taxonomic classification.</title>
        <authorList>
            <person name="Goeker M."/>
        </authorList>
    </citation>
    <scope>NUCLEOTIDE SEQUENCE [LARGE SCALE GENOMIC DNA]</scope>
    <source>
        <strain evidence="9 10">DSM 28816</strain>
    </source>
</reference>
<feature type="transmembrane region" description="Helical" evidence="8">
    <location>
        <begin position="200"/>
        <end position="224"/>
    </location>
</feature>
<evidence type="ECO:0000256" key="4">
    <source>
        <dbReference type="ARBA" id="ARBA00022475"/>
    </source>
</evidence>
<dbReference type="Pfam" id="PF01032">
    <property type="entry name" value="FecCD"/>
    <property type="match status" value="1"/>
</dbReference>
<proteinExistence type="inferred from homology"/>
<feature type="transmembrane region" description="Helical" evidence="8">
    <location>
        <begin position="245"/>
        <end position="272"/>
    </location>
</feature>
<evidence type="ECO:0000313" key="10">
    <source>
        <dbReference type="Proteomes" id="UP000247523"/>
    </source>
</evidence>
<organism evidence="9 10">
    <name type="scientific">Lachnotalea glycerini</name>
    <dbReference type="NCBI Taxonomy" id="1763509"/>
    <lineage>
        <taxon>Bacteria</taxon>
        <taxon>Bacillati</taxon>
        <taxon>Bacillota</taxon>
        <taxon>Clostridia</taxon>
        <taxon>Lachnospirales</taxon>
        <taxon>Lachnospiraceae</taxon>
        <taxon>Lachnotalea</taxon>
    </lineage>
</organism>
<protein>
    <submittedName>
        <fullName evidence="9">Iron complex transport system permease protein</fullName>
    </submittedName>
</protein>
<dbReference type="AlphaFoldDB" id="A0A318ERZ0"/>
<comment type="caution">
    <text evidence="9">The sequence shown here is derived from an EMBL/GenBank/DDBJ whole genome shotgun (WGS) entry which is preliminary data.</text>
</comment>
<dbReference type="FunFam" id="1.10.3470.10:FF:000001">
    <property type="entry name" value="Vitamin B12 ABC transporter permease BtuC"/>
    <property type="match status" value="1"/>
</dbReference>
<feature type="transmembrane region" description="Helical" evidence="8">
    <location>
        <begin position="158"/>
        <end position="180"/>
    </location>
</feature>
<dbReference type="GO" id="GO:0005886">
    <property type="term" value="C:plasma membrane"/>
    <property type="evidence" value="ECO:0007669"/>
    <property type="project" value="UniProtKB-SubCell"/>
</dbReference>